<feature type="transmembrane region" description="Helical" evidence="1">
    <location>
        <begin position="46"/>
        <end position="68"/>
    </location>
</feature>
<reference evidence="3 4" key="1">
    <citation type="journal article" date="2024" name="Nat. Commun.">
        <title>Phylogenomics reveals the evolutionary origins of lichenization in chlorophyte algae.</title>
        <authorList>
            <person name="Puginier C."/>
            <person name="Libourel C."/>
            <person name="Otte J."/>
            <person name="Skaloud P."/>
            <person name="Haon M."/>
            <person name="Grisel S."/>
            <person name="Petersen M."/>
            <person name="Berrin J.G."/>
            <person name="Delaux P.M."/>
            <person name="Dal Grande F."/>
            <person name="Keller J."/>
        </authorList>
    </citation>
    <scope>NUCLEOTIDE SEQUENCE [LARGE SCALE GENOMIC DNA]</scope>
    <source>
        <strain evidence="3 4">SAG 216-7</strain>
    </source>
</reference>
<comment type="caution">
    <text evidence="3">The sequence shown here is derived from an EMBL/GenBank/DDBJ whole genome shotgun (WGS) entry which is preliminary data.</text>
</comment>
<accession>A0ABR2Z4B1</accession>
<sequence length="293" mass="31385">MEGRPGTEKAGSTAEAFSIAEKTLSKLVSGHQGNTRVRHRDKALRSLDFAGSPYMLFGSALLFLLITWDIFGGTSKFPIQSFYLLPHYIDWPVHAWVKGTFSPMLRDMAAEKLMSNLPIYLGSAGWLACAFAAVVQNPARGSRGVGITVFAMWVVSGVGSGRSDVLIVDILKQYFQRTRPSDIKHSLSFPSGHTTFSVFVIGALLYVILPLCVAGPEGDTEGGDLNAREGRLLDILVSAVQASALPVWILGGAITASGRILADVHWVSDTMGGACMGVFMVSAAAYVCKALRA</sequence>
<proteinExistence type="predicted"/>
<dbReference type="EMBL" id="JALJOT010000001">
    <property type="protein sequence ID" value="KAK9918762.1"/>
    <property type="molecule type" value="Genomic_DNA"/>
</dbReference>
<feature type="transmembrane region" description="Helical" evidence="1">
    <location>
        <begin position="235"/>
        <end position="258"/>
    </location>
</feature>
<dbReference type="PANTHER" id="PTHR14969:SF13">
    <property type="entry name" value="AT30094P"/>
    <property type="match status" value="1"/>
</dbReference>
<gene>
    <name evidence="3" type="ORF">WJX75_006668</name>
</gene>
<dbReference type="Gene3D" id="1.20.144.10">
    <property type="entry name" value="Phosphatidic acid phosphatase type 2/haloperoxidase"/>
    <property type="match status" value="1"/>
</dbReference>
<dbReference type="SUPFAM" id="SSF48317">
    <property type="entry name" value="Acid phosphatase/Vanadium-dependent haloperoxidase"/>
    <property type="match status" value="1"/>
</dbReference>
<keyword evidence="1" id="KW-1133">Transmembrane helix</keyword>
<evidence type="ECO:0000259" key="2">
    <source>
        <dbReference type="Pfam" id="PF01569"/>
    </source>
</evidence>
<keyword evidence="4" id="KW-1185">Reference proteome</keyword>
<dbReference type="InterPro" id="IPR000326">
    <property type="entry name" value="PAP2/HPO"/>
</dbReference>
<evidence type="ECO:0000313" key="4">
    <source>
        <dbReference type="Proteomes" id="UP001491310"/>
    </source>
</evidence>
<feature type="transmembrane region" description="Helical" evidence="1">
    <location>
        <begin position="147"/>
        <end position="171"/>
    </location>
</feature>
<dbReference type="Pfam" id="PF01569">
    <property type="entry name" value="PAP2"/>
    <property type="match status" value="1"/>
</dbReference>
<evidence type="ECO:0000313" key="3">
    <source>
        <dbReference type="EMBL" id="KAK9918762.1"/>
    </source>
</evidence>
<keyword evidence="1" id="KW-0812">Transmembrane</keyword>
<feature type="transmembrane region" description="Helical" evidence="1">
    <location>
        <begin position="270"/>
        <end position="288"/>
    </location>
</feature>
<dbReference type="Proteomes" id="UP001491310">
    <property type="component" value="Unassembled WGS sequence"/>
</dbReference>
<keyword evidence="1" id="KW-0472">Membrane</keyword>
<protein>
    <recommendedName>
        <fullName evidence="2">Phosphatidic acid phosphatase type 2/haloperoxidase domain-containing protein</fullName>
    </recommendedName>
</protein>
<dbReference type="InterPro" id="IPR036938">
    <property type="entry name" value="PAP2/HPO_sf"/>
</dbReference>
<feature type="domain" description="Phosphatidic acid phosphatase type 2/haloperoxidase" evidence="2">
    <location>
        <begin position="164"/>
        <end position="286"/>
    </location>
</feature>
<organism evidence="3 4">
    <name type="scientific">Coccomyxa subellipsoidea</name>
    <dbReference type="NCBI Taxonomy" id="248742"/>
    <lineage>
        <taxon>Eukaryota</taxon>
        <taxon>Viridiplantae</taxon>
        <taxon>Chlorophyta</taxon>
        <taxon>core chlorophytes</taxon>
        <taxon>Trebouxiophyceae</taxon>
        <taxon>Trebouxiophyceae incertae sedis</taxon>
        <taxon>Coccomyxaceae</taxon>
        <taxon>Coccomyxa</taxon>
    </lineage>
</organism>
<dbReference type="PANTHER" id="PTHR14969">
    <property type="entry name" value="SPHINGOSINE-1-PHOSPHATE PHOSPHOHYDROLASE"/>
    <property type="match status" value="1"/>
</dbReference>
<feature type="transmembrane region" description="Helical" evidence="1">
    <location>
        <begin position="191"/>
        <end position="214"/>
    </location>
</feature>
<feature type="transmembrane region" description="Helical" evidence="1">
    <location>
        <begin position="117"/>
        <end position="135"/>
    </location>
</feature>
<evidence type="ECO:0000256" key="1">
    <source>
        <dbReference type="SAM" id="Phobius"/>
    </source>
</evidence>
<name>A0ABR2Z4B1_9CHLO</name>